<proteinExistence type="predicted"/>
<dbReference type="EMBL" id="VIRB01000112">
    <property type="protein sequence ID" value="NDO70622.1"/>
    <property type="molecule type" value="Genomic_DNA"/>
</dbReference>
<organism evidence="1 2">
    <name type="scientific">Schaedlerella arabinosiphila</name>
    <dbReference type="NCBI Taxonomy" id="2044587"/>
    <lineage>
        <taxon>Bacteria</taxon>
        <taxon>Bacillati</taxon>
        <taxon>Bacillota</taxon>
        <taxon>Clostridia</taxon>
        <taxon>Lachnospirales</taxon>
        <taxon>Lachnospiraceae</taxon>
        <taxon>Schaedlerella</taxon>
    </lineage>
</organism>
<dbReference type="Gene3D" id="3.30.70.1200">
    <property type="entry name" value="Crispr-associated protein, domain 1"/>
    <property type="match status" value="1"/>
</dbReference>
<dbReference type="NCBIfam" id="TIGR01907">
    <property type="entry name" value="casE_Cse3"/>
    <property type="match status" value="1"/>
</dbReference>
<protein>
    <submittedName>
        <fullName evidence="1">Type I-E CRISPR-associated protein Cas6/Cse3/CasE</fullName>
    </submittedName>
</protein>
<accession>A0A9X5C9Y0</accession>
<dbReference type="CDD" id="cd09727">
    <property type="entry name" value="Cas6_I-E"/>
    <property type="match status" value="1"/>
</dbReference>
<dbReference type="SUPFAM" id="SSF117987">
    <property type="entry name" value="CRISPR-associated protein"/>
    <property type="match status" value="2"/>
</dbReference>
<dbReference type="SMART" id="SM01101">
    <property type="entry name" value="CRISPR_assoc"/>
    <property type="match status" value="1"/>
</dbReference>
<sequence length="209" mass="23666">MYLSRVPLDLSKRKTQIAMASPNKFHGAVEESFSGNRERNLWRIDTLKGKMYLMILSVSKPDLSGIAEQFGERGACGETREYDGLLNRIKEGSVWHFRLAANPVHSMKTESGRGKVVAHISEKYQIEWLKRQAEKRGFRLLPDTVCVRESNWKIFSKHNSRQKVRLLEVTFEGILQVENTDIFKDSLLHGIGRGKAYGMGLLTIAGTGA</sequence>
<dbReference type="Proteomes" id="UP000474104">
    <property type="component" value="Unassembled WGS sequence"/>
</dbReference>
<dbReference type="AlphaFoldDB" id="A0A9X5C9Y0"/>
<evidence type="ECO:0000313" key="1">
    <source>
        <dbReference type="EMBL" id="NDO70622.1"/>
    </source>
</evidence>
<evidence type="ECO:0000313" key="2">
    <source>
        <dbReference type="Proteomes" id="UP000474104"/>
    </source>
</evidence>
<dbReference type="InterPro" id="IPR010179">
    <property type="entry name" value="CRISPR-assoc_prot_Cse3"/>
</dbReference>
<gene>
    <name evidence="1" type="primary">cas6e</name>
    <name evidence="1" type="ORF">FMM80_19010</name>
</gene>
<reference evidence="1 2" key="1">
    <citation type="submission" date="2019-07" db="EMBL/GenBank/DDBJ databases">
        <title>Draft genome sequences of 15 bacterial species constituting the stable defined intestinal microbiota of the GM15 gnotobiotic mouse model.</title>
        <authorList>
            <person name="Elie C."/>
            <person name="Mathieu A."/>
            <person name="Saliou A."/>
            <person name="Darnaud M."/>
            <person name="Leulier F."/>
            <person name="Tamellini A."/>
        </authorList>
    </citation>
    <scope>NUCLEOTIDE SEQUENCE [LARGE SCALE GENOMIC DNA]</scope>
    <source>
        <strain evidence="2">ASF 502</strain>
    </source>
</reference>
<comment type="caution">
    <text evidence="1">The sequence shown here is derived from an EMBL/GenBank/DDBJ whole genome shotgun (WGS) entry which is preliminary data.</text>
</comment>
<dbReference type="OrthoDB" id="9795689at2"/>
<dbReference type="Pfam" id="PF08798">
    <property type="entry name" value="CRISPR_assoc"/>
    <property type="match status" value="1"/>
</dbReference>
<name>A0A9X5C9Y0_9FIRM</name>
<dbReference type="Gene3D" id="3.30.70.1210">
    <property type="entry name" value="Crispr-associated protein, domain 2"/>
    <property type="match status" value="1"/>
</dbReference>
<dbReference type="RefSeq" id="WP_004074629.1">
    <property type="nucleotide sequence ID" value="NZ_VIRB01000112.1"/>
</dbReference>